<keyword evidence="1" id="KW-0862">Zinc</keyword>
<protein>
    <submittedName>
        <fullName evidence="4">Zinc finger, CCHC-type</fullName>
    </submittedName>
</protein>
<dbReference type="AlphaFoldDB" id="A0A1R3HPS2"/>
<gene>
    <name evidence="4" type="ORF">CCACVL1_17887</name>
</gene>
<accession>A0A1R3HPS2</accession>
<evidence type="ECO:0000256" key="1">
    <source>
        <dbReference type="PROSITE-ProRule" id="PRU00047"/>
    </source>
</evidence>
<dbReference type="PANTHER" id="PTHR47481">
    <property type="match status" value="1"/>
</dbReference>
<dbReference type="InterPro" id="IPR001878">
    <property type="entry name" value="Znf_CCHC"/>
</dbReference>
<proteinExistence type="predicted"/>
<dbReference type="Pfam" id="PF00098">
    <property type="entry name" value="zf-CCHC"/>
    <property type="match status" value="1"/>
</dbReference>
<dbReference type="Pfam" id="PF14223">
    <property type="entry name" value="Retrotran_gag_2"/>
    <property type="match status" value="1"/>
</dbReference>
<dbReference type="Gene3D" id="4.10.60.10">
    <property type="entry name" value="Zinc finger, CCHC-type"/>
    <property type="match status" value="1"/>
</dbReference>
<comment type="caution">
    <text evidence="4">The sequence shown here is derived from an EMBL/GenBank/DDBJ whole genome shotgun (WGS) entry which is preliminary data.</text>
</comment>
<feature type="compositionally biased region" description="Basic residues" evidence="2">
    <location>
        <begin position="159"/>
        <end position="171"/>
    </location>
</feature>
<feature type="compositionally biased region" description="Basic and acidic residues" evidence="2">
    <location>
        <begin position="178"/>
        <end position="187"/>
    </location>
</feature>
<reference evidence="4 5" key="1">
    <citation type="submission" date="2013-09" db="EMBL/GenBank/DDBJ databases">
        <title>Corchorus capsularis genome sequencing.</title>
        <authorList>
            <person name="Alam M."/>
            <person name="Haque M.S."/>
            <person name="Islam M.S."/>
            <person name="Emdad E.M."/>
            <person name="Islam M.M."/>
            <person name="Ahmed B."/>
            <person name="Halim A."/>
            <person name="Hossen Q.M.M."/>
            <person name="Hossain M.Z."/>
            <person name="Ahmed R."/>
            <person name="Khan M.M."/>
            <person name="Islam R."/>
            <person name="Rashid M.M."/>
            <person name="Khan S.A."/>
            <person name="Rahman M.S."/>
            <person name="Alam M."/>
        </authorList>
    </citation>
    <scope>NUCLEOTIDE SEQUENCE [LARGE SCALE GENOMIC DNA]</scope>
    <source>
        <strain evidence="5">cv. CVL-1</strain>
        <tissue evidence="4">Whole seedling</tissue>
    </source>
</reference>
<organism evidence="4 5">
    <name type="scientific">Corchorus capsularis</name>
    <name type="common">Jute</name>
    <dbReference type="NCBI Taxonomy" id="210143"/>
    <lineage>
        <taxon>Eukaryota</taxon>
        <taxon>Viridiplantae</taxon>
        <taxon>Streptophyta</taxon>
        <taxon>Embryophyta</taxon>
        <taxon>Tracheophyta</taxon>
        <taxon>Spermatophyta</taxon>
        <taxon>Magnoliopsida</taxon>
        <taxon>eudicotyledons</taxon>
        <taxon>Gunneridae</taxon>
        <taxon>Pentapetalae</taxon>
        <taxon>rosids</taxon>
        <taxon>malvids</taxon>
        <taxon>Malvales</taxon>
        <taxon>Malvaceae</taxon>
        <taxon>Grewioideae</taxon>
        <taxon>Apeibeae</taxon>
        <taxon>Corchorus</taxon>
    </lineage>
</organism>
<dbReference type="GO" id="GO:0003676">
    <property type="term" value="F:nucleic acid binding"/>
    <property type="evidence" value="ECO:0007669"/>
    <property type="project" value="InterPro"/>
</dbReference>
<dbReference type="OrthoDB" id="1626798at2759"/>
<dbReference type="Proteomes" id="UP000188268">
    <property type="component" value="Unassembled WGS sequence"/>
</dbReference>
<keyword evidence="1" id="KW-0863">Zinc-finger</keyword>
<dbReference type="OMA" id="VITETRM"/>
<feature type="region of interest" description="Disordered" evidence="2">
    <location>
        <begin position="153"/>
        <end position="189"/>
    </location>
</feature>
<evidence type="ECO:0000259" key="3">
    <source>
        <dbReference type="PROSITE" id="PS50158"/>
    </source>
</evidence>
<dbReference type="PROSITE" id="PS50158">
    <property type="entry name" value="ZF_CCHC"/>
    <property type="match status" value="1"/>
</dbReference>
<dbReference type="Gramene" id="OMO72230">
    <property type="protein sequence ID" value="OMO72230"/>
    <property type="gene ID" value="CCACVL1_17887"/>
</dbReference>
<dbReference type="InterPro" id="IPR036875">
    <property type="entry name" value="Znf_CCHC_sf"/>
</dbReference>
<keyword evidence="5" id="KW-1185">Reference proteome</keyword>
<name>A0A1R3HPS2_COCAP</name>
<evidence type="ECO:0000313" key="5">
    <source>
        <dbReference type="Proteomes" id="UP000188268"/>
    </source>
</evidence>
<sequence length="275" mass="31721">MYVLSVTIEDGFLHHIKDARTPKEAWDTLTTLLAKKNDAKLQQLENELLSISQQNMPVSEYFSKVKLLCDEISKLDPNNVITETRMRRIIIHGLRPEYHGIVTATRGWEKEPTLTDLENILVNQETLDKQSKVSIKDDEKALFIKKGVAKEAESSRSRQGWRRGQRGRHPQRGGAQPVRDKDDNEEKRHRRLNDKCYNCGKVGHFARDCRSKHVQGNVATFVRKENNNEEEWDFQVSFAIDELEEIAVGCTFEPEEEASSWWSSEAVSLLKSKEI</sequence>
<dbReference type="SUPFAM" id="SSF57756">
    <property type="entry name" value="Retrovirus zinc finger-like domains"/>
    <property type="match status" value="1"/>
</dbReference>
<evidence type="ECO:0000313" key="4">
    <source>
        <dbReference type="EMBL" id="OMO72230.1"/>
    </source>
</evidence>
<evidence type="ECO:0000256" key="2">
    <source>
        <dbReference type="SAM" id="MobiDB-lite"/>
    </source>
</evidence>
<dbReference type="PANTHER" id="PTHR47481:SF36">
    <property type="entry name" value="CCHC-TYPE DOMAIN-CONTAINING PROTEIN"/>
    <property type="match status" value="1"/>
</dbReference>
<keyword evidence="1" id="KW-0479">Metal-binding</keyword>
<dbReference type="SMART" id="SM00343">
    <property type="entry name" value="ZnF_C2HC"/>
    <property type="match status" value="1"/>
</dbReference>
<dbReference type="GO" id="GO:0008270">
    <property type="term" value="F:zinc ion binding"/>
    <property type="evidence" value="ECO:0007669"/>
    <property type="project" value="UniProtKB-KW"/>
</dbReference>
<dbReference type="EMBL" id="AWWV01011469">
    <property type="protein sequence ID" value="OMO72230.1"/>
    <property type="molecule type" value="Genomic_DNA"/>
</dbReference>
<feature type="domain" description="CCHC-type" evidence="3">
    <location>
        <begin position="195"/>
        <end position="211"/>
    </location>
</feature>